<dbReference type="EMBL" id="AUZY01011182">
    <property type="protein sequence ID" value="EQD35758.1"/>
    <property type="molecule type" value="Genomic_DNA"/>
</dbReference>
<keyword evidence="4 5" id="KW-0472">Membrane</keyword>
<sequence length="215" mass="23692">MLGLWMLIDASARNAIINLLGTSPRNPGPLYLLIGFGGQHVLVTMALAGAIEMLITALAYNWATDWVKAATVQKWSSAFRKVQMEAIRSGKKDRTAALRPHQDRLTRLSSEVSIAQFKGMAITWFLLILIYSWVGVVIGDATVAQQTIFLGGTSVNLMQTVIGPIPVWFVIFSLYTVPLSLIFRRLLKHYWLQRYAERKGLPIARSASGATGGSS</sequence>
<evidence type="ECO:0000256" key="5">
    <source>
        <dbReference type="SAM" id="Phobius"/>
    </source>
</evidence>
<evidence type="ECO:0000256" key="1">
    <source>
        <dbReference type="ARBA" id="ARBA00004141"/>
    </source>
</evidence>
<comment type="subcellular location">
    <subcellularLocation>
        <location evidence="1">Membrane</location>
        <topology evidence="1">Multi-pass membrane protein</topology>
    </subcellularLocation>
</comment>
<reference evidence="6" key="1">
    <citation type="submission" date="2013-08" db="EMBL/GenBank/DDBJ databases">
        <authorList>
            <person name="Mendez C."/>
            <person name="Richter M."/>
            <person name="Ferrer M."/>
            <person name="Sanchez J."/>
        </authorList>
    </citation>
    <scope>NUCLEOTIDE SEQUENCE</scope>
</reference>
<protein>
    <submittedName>
        <fullName evidence="6">Membrane protein containing DUF106, transmembrane</fullName>
    </submittedName>
</protein>
<dbReference type="PANTHER" id="PTHR42198:SF1">
    <property type="entry name" value="INTEGRAL MEMBRANE PROTEIN"/>
    <property type="match status" value="1"/>
</dbReference>
<dbReference type="AlphaFoldDB" id="T0YRI6"/>
<dbReference type="SMART" id="SM01415">
    <property type="entry name" value="DUF106"/>
    <property type="match status" value="1"/>
</dbReference>
<keyword evidence="3 5" id="KW-1133">Transmembrane helix</keyword>
<evidence type="ECO:0000256" key="2">
    <source>
        <dbReference type="ARBA" id="ARBA00022692"/>
    </source>
</evidence>
<keyword evidence="2 5" id="KW-0812">Transmembrane</keyword>
<accession>T0YRI6</accession>
<evidence type="ECO:0000256" key="3">
    <source>
        <dbReference type="ARBA" id="ARBA00022989"/>
    </source>
</evidence>
<feature type="transmembrane region" description="Helical" evidence="5">
    <location>
        <begin position="165"/>
        <end position="183"/>
    </location>
</feature>
<reference evidence="6" key="2">
    <citation type="journal article" date="2014" name="ISME J.">
        <title>Microbial stratification in low pH oxic and suboxic macroscopic growths along an acid mine drainage.</title>
        <authorList>
            <person name="Mendez-Garcia C."/>
            <person name="Mesa V."/>
            <person name="Sprenger R.R."/>
            <person name="Richter M."/>
            <person name="Diez M.S."/>
            <person name="Solano J."/>
            <person name="Bargiela R."/>
            <person name="Golyshina O.V."/>
            <person name="Manteca A."/>
            <person name="Ramos J.L."/>
            <person name="Gallego J.R."/>
            <person name="Llorente I."/>
            <person name="Martins Dos Santos V.A."/>
            <person name="Jensen O.N."/>
            <person name="Pelaez A.I."/>
            <person name="Sanchez J."/>
            <person name="Ferrer M."/>
        </authorList>
    </citation>
    <scope>NUCLEOTIDE SEQUENCE</scope>
</reference>
<dbReference type="InterPro" id="IPR002809">
    <property type="entry name" value="EMC3/TMCO1"/>
</dbReference>
<dbReference type="InterPro" id="IPR038978">
    <property type="entry name" value="MJ0935"/>
</dbReference>
<dbReference type="PANTHER" id="PTHR42198">
    <property type="entry name" value="INTEGRAL MEMBRANE PROTEIN"/>
    <property type="match status" value="1"/>
</dbReference>
<dbReference type="GO" id="GO:0016020">
    <property type="term" value="C:membrane"/>
    <property type="evidence" value="ECO:0007669"/>
    <property type="project" value="UniProtKB-SubCell"/>
</dbReference>
<evidence type="ECO:0000256" key="4">
    <source>
        <dbReference type="ARBA" id="ARBA00023136"/>
    </source>
</evidence>
<dbReference type="Pfam" id="PF01956">
    <property type="entry name" value="EMC3_TMCO1"/>
    <property type="match status" value="1"/>
</dbReference>
<gene>
    <name evidence="6" type="ORF">B1B_16775</name>
</gene>
<name>T0YRI6_9ZZZZ</name>
<proteinExistence type="predicted"/>
<evidence type="ECO:0000313" key="6">
    <source>
        <dbReference type="EMBL" id="EQD35758.1"/>
    </source>
</evidence>
<organism evidence="6">
    <name type="scientific">mine drainage metagenome</name>
    <dbReference type="NCBI Taxonomy" id="410659"/>
    <lineage>
        <taxon>unclassified sequences</taxon>
        <taxon>metagenomes</taxon>
        <taxon>ecological metagenomes</taxon>
    </lineage>
</organism>
<feature type="transmembrane region" description="Helical" evidence="5">
    <location>
        <begin position="124"/>
        <end position="145"/>
    </location>
</feature>
<comment type="caution">
    <text evidence="6">The sequence shown here is derived from an EMBL/GenBank/DDBJ whole genome shotgun (WGS) entry which is preliminary data.</text>
</comment>